<reference evidence="2 3" key="1">
    <citation type="submission" date="2019-03" db="EMBL/GenBank/DDBJ databases">
        <title>Three New Species of Nocardioides, Nocardioides euryhalodurans sp. nov., Nocardioides seonyuensis sp. nov. and Nocardioides eburneoflavus sp. nov., Iolated from Soil.</title>
        <authorList>
            <person name="Roh S.G."/>
            <person name="Lee C."/>
            <person name="Kim M.-K."/>
            <person name="Kim S.B."/>
        </authorList>
    </citation>
    <scope>NUCLEOTIDE SEQUENCE [LARGE SCALE GENOMIC DNA]</scope>
    <source>
        <strain evidence="2 3">MMS17-SY117</strain>
    </source>
</reference>
<keyword evidence="1" id="KW-0472">Membrane</keyword>
<evidence type="ECO:0000313" key="3">
    <source>
        <dbReference type="Proteomes" id="UP000294894"/>
    </source>
</evidence>
<dbReference type="KEGG" id="noy:EXE57_15545"/>
<evidence type="ECO:0000313" key="2">
    <source>
        <dbReference type="EMBL" id="QBR93524.1"/>
    </source>
</evidence>
<accession>A0A4P7GNM7</accession>
<dbReference type="AlphaFoldDB" id="A0A4P7GNM7"/>
<name>A0A4P7GNM7_9ACTN</name>
<evidence type="ECO:0000256" key="1">
    <source>
        <dbReference type="SAM" id="Phobius"/>
    </source>
</evidence>
<dbReference type="Proteomes" id="UP000294894">
    <property type="component" value="Chromosome"/>
</dbReference>
<gene>
    <name evidence="2" type="ORF">EXE57_15545</name>
</gene>
<keyword evidence="3" id="KW-1185">Reference proteome</keyword>
<dbReference type="RefSeq" id="WP_135079042.1">
    <property type="nucleotide sequence ID" value="NZ_CP038267.1"/>
</dbReference>
<protein>
    <submittedName>
        <fullName evidence="2">Uncharacterized protein</fullName>
    </submittedName>
</protein>
<keyword evidence="1" id="KW-0812">Transmembrane</keyword>
<feature type="transmembrane region" description="Helical" evidence="1">
    <location>
        <begin position="12"/>
        <end position="30"/>
    </location>
</feature>
<keyword evidence="1" id="KW-1133">Transmembrane helix</keyword>
<sequence>MSGVLEAVASLLLIAMVLKIILAALLGGLYEWRSWRLLVRLGRRVLGRPETEAPPTRPIEQIAADVRRISVRYHQDGMRFAQYEGRRQAYDRVLAEAADTLDIPHLVGVLPPGAELDRERLRVETLLVDAGVLPHAA</sequence>
<proteinExistence type="predicted"/>
<dbReference type="EMBL" id="CP038267">
    <property type="protein sequence ID" value="QBR93524.1"/>
    <property type="molecule type" value="Genomic_DNA"/>
</dbReference>
<organism evidence="2 3">
    <name type="scientific">Nocardioides euryhalodurans</name>
    <dbReference type="NCBI Taxonomy" id="2518370"/>
    <lineage>
        <taxon>Bacteria</taxon>
        <taxon>Bacillati</taxon>
        <taxon>Actinomycetota</taxon>
        <taxon>Actinomycetes</taxon>
        <taxon>Propionibacteriales</taxon>
        <taxon>Nocardioidaceae</taxon>
        <taxon>Nocardioides</taxon>
    </lineage>
</organism>
<dbReference type="OrthoDB" id="5198389at2"/>